<dbReference type="PRINTS" id="PR00773">
    <property type="entry name" value="GRPEPROTEIN"/>
</dbReference>
<evidence type="ECO:0000256" key="6">
    <source>
        <dbReference type="SAM" id="MobiDB-lite"/>
    </source>
</evidence>
<name>A0A899FYE8_9ASCO</name>
<evidence type="ECO:0000313" key="8">
    <source>
        <dbReference type="Proteomes" id="UP000663699"/>
    </source>
</evidence>
<dbReference type="FunFam" id="2.30.22.10:FF:000002">
    <property type="entry name" value="GrpE protein homolog"/>
    <property type="match status" value="1"/>
</dbReference>
<dbReference type="GO" id="GO:0030150">
    <property type="term" value="P:protein import into mitochondrial matrix"/>
    <property type="evidence" value="ECO:0007669"/>
    <property type="project" value="TreeGrafter"/>
</dbReference>
<evidence type="ECO:0000256" key="4">
    <source>
        <dbReference type="RuleBase" id="RU000640"/>
    </source>
</evidence>
<dbReference type="GO" id="GO:0042803">
    <property type="term" value="F:protein homodimerization activity"/>
    <property type="evidence" value="ECO:0007669"/>
    <property type="project" value="InterPro"/>
</dbReference>
<dbReference type="GO" id="GO:0051087">
    <property type="term" value="F:protein-folding chaperone binding"/>
    <property type="evidence" value="ECO:0007669"/>
    <property type="project" value="InterPro"/>
</dbReference>
<dbReference type="PANTHER" id="PTHR21237">
    <property type="entry name" value="GRPE PROTEIN"/>
    <property type="match status" value="1"/>
</dbReference>
<accession>A0A899FYE8</accession>
<dbReference type="PANTHER" id="PTHR21237:SF23">
    <property type="entry name" value="GRPE PROTEIN HOMOLOG, MITOCHONDRIAL"/>
    <property type="match status" value="1"/>
</dbReference>
<keyword evidence="3 4" id="KW-0143">Chaperone</keyword>
<evidence type="ECO:0000256" key="2">
    <source>
        <dbReference type="ARBA" id="ARBA00009054"/>
    </source>
</evidence>
<dbReference type="OrthoDB" id="201635at2759"/>
<dbReference type="Pfam" id="PF01025">
    <property type="entry name" value="GrpE"/>
    <property type="match status" value="1"/>
</dbReference>
<dbReference type="SUPFAM" id="SSF58014">
    <property type="entry name" value="Coiled-coil domain of nucleotide exchange factor GrpE"/>
    <property type="match status" value="1"/>
</dbReference>
<gene>
    <name evidence="7" type="ORF">MERGE_002926</name>
</gene>
<dbReference type="InterPro" id="IPR009012">
    <property type="entry name" value="GrpE_head"/>
</dbReference>
<dbReference type="EMBL" id="CP054538">
    <property type="protein sequence ID" value="QSL65613.1"/>
    <property type="molecule type" value="Genomic_DNA"/>
</dbReference>
<evidence type="ECO:0000256" key="1">
    <source>
        <dbReference type="ARBA" id="ARBA00004305"/>
    </source>
</evidence>
<dbReference type="InterPro" id="IPR013805">
    <property type="entry name" value="GrpE_CC"/>
</dbReference>
<comment type="similarity">
    <text evidence="2 5">Belongs to the GrpE family.</text>
</comment>
<feature type="region of interest" description="Disordered" evidence="6">
    <location>
        <begin position="44"/>
        <end position="77"/>
    </location>
</feature>
<reference evidence="7" key="1">
    <citation type="submission" date="2020-06" db="EMBL/GenBank/DDBJ databases">
        <title>Genomes of multiple members of Pneumocystis genus reveal paths to human pathogen Pneumocystis jirovecii.</title>
        <authorList>
            <person name="Cisse O.H."/>
            <person name="Ma L."/>
            <person name="Dekker J."/>
            <person name="Khil P."/>
            <person name="Jo J."/>
            <person name="Brenchley J."/>
            <person name="Blair R."/>
            <person name="Pahar B."/>
            <person name="Chabe M."/>
            <person name="Van Rompay K.A."/>
            <person name="Keesler R."/>
            <person name="Sukura A."/>
            <person name="Hirsch V."/>
            <person name="Kutty G."/>
            <person name="Liu Y."/>
            <person name="Peng L."/>
            <person name="Chen J."/>
            <person name="Song J."/>
            <person name="Weissenbacher-Lang C."/>
            <person name="Xu J."/>
            <person name="Upham N.S."/>
            <person name="Stajich J.E."/>
            <person name="Cuomo C.A."/>
            <person name="Cushion M.T."/>
            <person name="Kovacs J.A."/>
        </authorList>
    </citation>
    <scope>NUCLEOTIDE SEQUENCE</scope>
    <source>
        <strain evidence="7">2A</strain>
    </source>
</reference>
<dbReference type="GO" id="GO:0006457">
    <property type="term" value="P:protein folding"/>
    <property type="evidence" value="ECO:0007669"/>
    <property type="project" value="InterPro"/>
</dbReference>
<dbReference type="Gene3D" id="3.90.20.20">
    <property type="match status" value="1"/>
</dbReference>
<organism evidence="7 8">
    <name type="scientific">Pneumocystis wakefieldiae</name>
    <dbReference type="NCBI Taxonomy" id="38082"/>
    <lineage>
        <taxon>Eukaryota</taxon>
        <taxon>Fungi</taxon>
        <taxon>Dikarya</taxon>
        <taxon>Ascomycota</taxon>
        <taxon>Taphrinomycotina</taxon>
        <taxon>Pneumocystomycetes</taxon>
        <taxon>Pneumocystaceae</taxon>
        <taxon>Pneumocystis</taxon>
    </lineage>
</organism>
<dbReference type="AlphaFoldDB" id="A0A899FYE8"/>
<dbReference type="Gene3D" id="2.30.22.10">
    <property type="entry name" value="Head domain of nucleotide exchange factor GrpE"/>
    <property type="match status" value="1"/>
</dbReference>
<dbReference type="CDD" id="cd00446">
    <property type="entry name" value="GrpE"/>
    <property type="match status" value="1"/>
</dbReference>
<dbReference type="Proteomes" id="UP000663699">
    <property type="component" value="Chromosome 7"/>
</dbReference>
<protein>
    <recommendedName>
        <fullName evidence="4">GrpE protein homolog</fullName>
    </recommendedName>
</protein>
<comment type="function">
    <text evidence="4">Essential component of the PAM complex, a complex required for the translocation of transit peptide-containing proteins from the inner membrane into the mitochondrial matrix in an ATP-dependent manner.</text>
</comment>
<keyword evidence="8" id="KW-1185">Reference proteome</keyword>
<sequence>MSFLLRAYRLRALLVGPVSFSRKSGFKRAFGGHLVLKNEQAKLEGQKPEKALDGASPAADQEPVVEPSPPAAEKPQDFAANPEKEIARLKDKYLRSIADFRNLQIRTQKEIEDAKLFAVQQFAKDLINSVDNLERALALIPEDCRVDVKKNKELFDLYTGLKMTEAILNKTLEKHGLVKYDGLGEKFNPNLHEAVYEASVPGKEAGTIFHSEQPGFILNGRVIRPAKVGVVKDVKDL</sequence>
<evidence type="ECO:0000313" key="7">
    <source>
        <dbReference type="EMBL" id="QSL65613.1"/>
    </source>
</evidence>
<dbReference type="SUPFAM" id="SSF51064">
    <property type="entry name" value="Head domain of nucleotide exchange factor GrpE"/>
    <property type="match status" value="1"/>
</dbReference>
<dbReference type="HAMAP" id="MF_01151">
    <property type="entry name" value="GrpE"/>
    <property type="match status" value="1"/>
</dbReference>
<evidence type="ECO:0000256" key="3">
    <source>
        <dbReference type="ARBA" id="ARBA00023186"/>
    </source>
</evidence>
<dbReference type="GO" id="GO:0051082">
    <property type="term" value="F:unfolded protein binding"/>
    <property type="evidence" value="ECO:0007669"/>
    <property type="project" value="TreeGrafter"/>
</dbReference>
<comment type="subcellular location">
    <subcellularLocation>
        <location evidence="1 4">Mitochondrion matrix</location>
    </subcellularLocation>
</comment>
<dbReference type="GO" id="GO:0000774">
    <property type="term" value="F:adenyl-nucleotide exchange factor activity"/>
    <property type="evidence" value="ECO:0007669"/>
    <property type="project" value="InterPro"/>
</dbReference>
<keyword evidence="4" id="KW-0496">Mitochondrion</keyword>
<proteinExistence type="inferred from homology"/>
<dbReference type="GO" id="GO:0001405">
    <property type="term" value="C:PAM complex, Tim23 associated import motor"/>
    <property type="evidence" value="ECO:0007669"/>
    <property type="project" value="TreeGrafter"/>
</dbReference>
<dbReference type="PROSITE" id="PS01071">
    <property type="entry name" value="GRPE"/>
    <property type="match status" value="1"/>
</dbReference>
<evidence type="ECO:0000256" key="5">
    <source>
        <dbReference type="RuleBase" id="RU004478"/>
    </source>
</evidence>
<dbReference type="InterPro" id="IPR000740">
    <property type="entry name" value="GrpE"/>
</dbReference>